<feature type="domain" description="Fumarylacetoacetase-like C-terminal" evidence="3">
    <location>
        <begin position="72"/>
        <end position="279"/>
    </location>
</feature>
<dbReference type="KEGG" id="tcu:Tcur_0724"/>
<dbReference type="SUPFAM" id="SSF56529">
    <property type="entry name" value="FAH"/>
    <property type="match status" value="1"/>
</dbReference>
<evidence type="ECO:0000259" key="3">
    <source>
        <dbReference type="Pfam" id="PF01557"/>
    </source>
</evidence>
<dbReference type="GO" id="GO:0046872">
    <property type="term" value="F:metal ion binding"/>
    <property type="evidence" value="ECO:0007669"/>
    <property type="project" value="UniProtKB-KW"/>
</dbReference>
<dbReference type="HOGENOM" id="CLU_028458_3_0_11"/>
<proteinExistence type="inferred from homology"/>
<sequence length="280" mass="29811">MRIANLAGRAVLLTEGGAIDVHKASGGALSCDPQELFDHWEETRPALAALSGEPLMYAAEELRAPVPRPRQIFAIGVNYRDHADEADLQAASTDAPPPTFTKFASSLTGPVAHVKLPEGWVDWEVELVVVIGRGGHRIAAESAWDHVAGLTVGQDLSERLTQWSGPSPQQFSLGKSYPGFAPTGPAVVTLDEIPDPADLRISCTLNGETMQDSRTSEMIFDVPALIARLSAITTLLPGDLIFTGTPAGIGATRNPPRFLTAGDELVSTIEHLGSLRTTFS</sequence>
<reference evidence="4 5" key="1">
    <citation type="journal article" date="2011" name="Stand. Genomic Sci.">
        <title>Complete genome sequence of Thermomonospora curvata type strain (B9).</title>
        <authorList>
            <person name="Chertkov O."/>
            <person name="Sikorski J."/>
            <person name="Nolan M."/>
            <person name="Lapidus A."/>
            <person name="Lucas S."/>
            <person name="Del Rio T.G."/>
            <person name="Tice H."/>
            <person name="Cheng J.F."/>
            <person name="Goodwin L."/>
            <person name="Pitluck S."/>
            <person name="Liolios K."/>
            <person name="Ivanova N."/>
            <person name="Mavromatis K."/>
            <person name="Mikhailova N."/>
            <person name="Ovchinnikova G."/>
            <person name="Pati A."/>
            <person name="Chen A."/>
            <person name="Palaniappan K."/>
            <person name="Djao O.D."/>
            <person name="Land M."/>
            <person name="Hauser L."/>
            <person name="Chang Y.J."/>
            <person name="Jeffries C.D."/>
            <person name="Brettin T."/>
            <person name="Han C."/>
            <person name="Detter J.C."/>
            <person name="Rohde M."/>
            <person name="Goker M."/>
            <person name="Woyke T."/>
            <person name="Bristow J."/>
            <person name="Eisen J.A."/>
            <person name="Markowitz V."/>
            <person name="Hugenholtz P."/>
            <person name="Klenk H.P."/>
            <person name="Kyrpides N.C."/>
        </authorList>
    </citation>
    <scope>NUCLEOTIDE SEQUENCE [LARGE SCALE GENOMIC DNA]</scope>
    <source>
        <strain evidence="5">ATCC 19995 / DSM 43183 / JCM 3096 / KCTC 9072 / NBRC 15933 / NCIMB 10081 / Henssen B9</strain>
    </source>
</reference>
<dbReference type="PANTHER" id="PTHR42796:SF4">
    <property type="entry name" value="FUMARYLACETOACETATE HYDROLASE DOMAIN-CONTAINING PROTEIN 2A"/>
    <property type="match status" value="1"/>
</dbReference>
<keyword evidence="5" id="KW-1185">Reference proteome</keyword>
<dbReference type="Pfam" id="PF01557">
    <property type="entry name" value="FAA_hydrolase"/>
    <property type="match status" value="1"/>
</dbReference>
<comment type="similarity">
    <text evidence="1">Belongs to the FAH family.</text>
</comment>
<name>D1A5F7_THECD</name>
<dbReference type="Proteomes" id="UP000001918">
    <property type="component" value="Chromosome"/>
</dbReference>
<dbReference type="AlphaFoldDB" id="D1A5F7"/>
<dbReference type="InterPro" id="IPR011234">
    <property type="entry name" value="Fumarylacetoacetase-like_C"/>
</dbReference>
<dbReference type="RefSeq" id="WP_012851101.1">
    <property type="nucleotide sequence ID" value="NC_013510.1"/>
</dbReference>
<evidence type="ECO:0000256" key="2">
    <source>
        <dbReference type="ARBA" id="ARBA00022723"/>
    </source>
</evidence>
<keyword evidence="2" id="KW-0479">Metal-binding</keyword>
<dbReference type="PANTHER" id="PTHR42796">
    <property type="entry name" value="FUMARYLACETOACETATE HYDROLASE DOMAIN-CONTAINING PROTEIN 2A-RELATED"/>
    <property type="match status" value="1"/>
</dbReference>
<dbReference type="InterPro" id="IPR036663">
    <property type="entry name" value="Fumarylacetoacetase_C_sf"/>
</dbReference>
<evidence type="ECO:0000313" key="4">
    <source>
        <dbReference type="EMBL" id="ACY96317.1"/>
    </source>
</evidence>
<dbReference type="Gene3D" id="3.90.850.10">
    <property type="entry name" value="Fumarylacetoacetase-like, C-terminal domain"/>
    <property type="match status" value="1"/>
</dbReference>
<dbReference type="GO" id="GO:0016787">
    <property type="term" value="F:hydrolase activity"/>
    <property type="evidence" value="ECO:0007669"/>
    <property type="project" value="UniProtKB-KW"/>
</dbReference>
<dbReference type="EMBL" id="CP001738">
    <property type="protein sequence ID" value="ACY96317.1"/>
    <property type="molecule type" value="Genomic_DNA"/>
</dbReference>
<evidence type="ECO:0000313" key="5">
    <source>
        <dbReference type="Proteomes" id="UP000001918"/>
    </source>
</evidence>
<keyword evidence="4" id="KW-0378">Hydrolase</keyword>
<dbReference type="InterPro" id="IPR051121">
    <property type="entry name" value="FAH"/>
</dbReference>
<evidence type="ECO:0000256" key="1">
    <source>
        <dbReference type="ARBA" id="ARBA00010211"/>
    </source>
</evidence>
<dbReference type="eggNOG" id="COG0179">
    <property type="taxonomic scope" value="Bacteria"/>
</dbReference>
<organism evidence="4 5">
    <name type="scientific">Thermomonospora curvata (strain ATCC 19995 / DSM 43183 / JCM 3096 / KCTC 9072 / NBRC 15933 / NCIMB 10081 / Henssen B9)</name>
    <dbReference type="NCBI Taxonomy" id="471852"/>
    <lineage>
        <taxon>Bacteria</taxon>
        <taxon>Bacillati</taxon>
        <taxon>Actinomycetota</taxon>
        <taxon>Actinomycetes</taxon>
        <taxon>Streptosporangiales</taxon>
        <taxon>Thermomonosporaceae</taxon>
        <taxon>Thermomonospora</taxon>
    </lineage>
</organism>
<dbReference type="GO" id="GO:0044281">
    <property type="term" value="P:small molecule metabolic process"/>
    <property type="evidence" value="ECO:0007669"/>
    <property type="project" value="UniProtKB-ARBA"/>
</dbReference>
<dbReference type="OrthoDB" id="9805307at2"/>
<dbReference type="STRING" id="471852.Tcur_0724"/>
<protein>
    <submittedName>
        <fullName evidence="4">Fumarylacetoacetate (FAA) hydrolase</fullName>
    </submittedName>
</protein>
<gene>
    <name evidence="4" type="ordered locus">Tcur_0724</name>
</gene>
<accession>D1A5F7</accession>